<keyword evidence="6" id="KW-0347">Helicase</keyword>
<evidence type="ECO:0000256" key="2">
    <source>
        <dbReference type="ARBA" id="ARBA00034617"/>
    </source>
</evidence>
<comment type="catalytic activity">
    <reaction evidence="3">
        <text>ATP + H2O = ADP + phosphate + H(+)</text>
        <dbReference type="Rhea" id="RHEA:13065"/>
        <dbReference type="ChEBI" id="CHEBI:15377"/>
        <dbReference type="ChEBI" id="CHEBI:15378"/>
        <dbReference type="ChEBI" id="CHEBI:30616"/>
        <dbReference type="ChEBI" id="CHEBI:43474"/>
        <dbReference type="ChEBI" id="CHEBI:456216"/>
        <dbReference type="EC" id="5.6.2.3"/>
    </reaction>
</comment>
<name>A0A510DVV8_9CREN</name>
<keyword evidence="6" id="KW-0067">ATP-binding</keyword>
<dbReference type="Proteomes" id="UP000325030">
    <property type="component" value="Chromosome"/>
</dbReference>
<keyword evidence="8" id="KW-1185">Reference proteome</keyword>
<evidence type="ECO:0000313" key="8">
    <source>
        <dbReference type="Proteomes" id="UP000322983"/>
    </source>
</evidence>
<comment type="catalytic activity">
    <reaction evidence="2">
        <text>Couples ATP hydrolysis with the unwinding of duplex DNA by translocating in the 3'-5' direction.</text>
        <dbReference type="EC" id="5.6.2.4"/>
    </reaction>
</comment>
<dbReference type="GO" id="GO:0043139">
    <property type="term" value="F:5'-3' DNA helicase activity"/>
    <property type="evidence" value="ECO:0007669"/>
    <property type="project" value="UniProtKB-EC"/>
</dbReference>
<dbReference type="Proteomes" id="UP000322983">
    <property type="component" value="Chromosome"/>
</dbReference>
<dbReference type="KEGG" id="step:IC006_1674"/>
<evidence type="ECO:0000259" key="5">
    <source>
        <dbReference type="Pfam" id="PF01935"/>
    </source>
</evidence>
<evidence type="ECO:0000313" key="7">
    <source>
        <dbReference type="EMBL" id="BBG27121.1"/>
    </source>
</evidence>
<evidence type="ECO:0000256" key="1">
    <source>
        <dbReference type="ARBA" id="ARBA00007816"/>
    </source>
</evidence>
<evidence type="ECO:0000256" key="4">
    <source>
        <dbReference type="ARBA" id="ARBA00048988"/>
    </source>
</evidence>
<dbReference type="InterPro" id="IPR002789">
    <property type="entry name" value="HerA_central"/>
</dbReference>
<dbReference type="GeneID" id="41717988"/>
<reference evidence="9" key="1">
    <citation type="submission" date="2018-09" db="EMBL/GenBank/DDBJ databases">
        <title>Complete Genome Sequencing of Sulfolobus sp. JCM 16834.</title>
        <authorList>
            <person name="Kato S."/>
            <person name="Itoh T."/>
            <person name="Ohkuma M."/>
        </authorList>
    </citation>
    <scope>NUCLEOTIDE SEQUENCE [LARGE SCALE GENOMIC DNA]</scope>
    <source>
        <strain evidence="9">IC-007</strain>
    </source>
</reference>
<dbReference type="RefSeq" id="WP_149528576.1">
    <property type="nucleotide sequence ID" value="NZ_AP018929.1"/>
</dbReference>
<dbReference type="GO" id="GO:0043138">
    <property type="term" value="F:3'-5' DNA helicase activity"/>
    <property type="evidence" value="ECO:0007669"/>
    <property type="project" value="UniProtKB-EC"/>
</dbReference>
<dbReference type="STRING" id="1294262.GCA_001316085_00351"/>
<feature type="domain" description="Helicase HerA central" evidence="5">
    <location>
        <begin position="153"/>
        <end position="396"/>
    </location>
</feature>
<evidence type="ECO:0000256" key="3">
    <source>
        <dbReference type="ARBA" id="ARBA00048954"/>
    </source>
</evidence>
<dbReference type="AlphaFoldDB" id="A0A510DVV8"/>
<dbReference type="PANTHER" id="PTHR42957:SF2">
    <property type="entry name" value="HELICASE HERA CENTRAL DOMAIN-CONTAINING PROTEIN"/>
    <property type="match status" value="1"/>
</dbReference>
<dbReference type="PANTHER" id="PTHR42957">
    <property type="entry name" value="HELICASE MJ1565-RELATED"/>
    <property type="match status" value="1"/>
</dbReference>
<reference evidence="6 8" key="2">
    <citation type="journal article" date="2020" name="Int. J. Syst. Evol. Microbiol.">
        <title>Sulfuracidifex tepidarius gen. nov., sp. nov. and transfer of Sulfolobus metallicus Huber and Stetter 1992 to the genus Sulfuracidifex as Sulfuracidifex metallicus comb. nov.</title>
        <authorList>
            <person name="Itoh T."/>
            <person name="Miura T."/>
            <person name="Sakai H.D."/>
            <person name="Kato S."/>
            <person name="Ohkuma M."/>
            <person name="Takashina T."/>
        </authorList>
    </citation>
    <scope>NUCLEOTIDE SEQUENCE [LARGE SCALE GENOMIC DNA]</scope>
    <source>
        <strain evidence="6 8">IC-006</strain>
        <strain evidence="7">IC-007</strain>
    </source>
</reference>
<accession>A0A510DVV8</accession>
<dbReference type="Gene3D" id="3.40.50.300">
    <property type="entry name" value="P-loop containing nucleotide triphosphate hydrolases"/>
    <property type="match status" value="2"/>
</dbReference>
<dbReference type="InterPro" id="IPR008571">
    <property type="entry name" value="HerA-like"/>
</dbReference>
<comment type="catalytic activity">
    <reaction evidence="4">
        <text>ATP + H2O = ADP + phosphate + H(+)</text>
        <dbReference type="Rhea" id="RHEA:13065"/>
        <dbReference type="ChEBI" id="CHEBI:15377"/>
        <dbReference type="ChEBI" id="CHEBI:15378"/>
        <dbReference type="ChEBI" id="CHEBI:30616"/>
        <dbReference type="ChEBI" id="CHEBI:43474"/>
        <dbReference type="ChEBI" id="CHEBI:456216"/>
        <dbReference type="EC" id="5.6.2.4"/>
    </reaction>
</comment>
<comment type="similarity">
    <text evidence="1">Belongs to the HerA family.</text>
</comment>
<dbReference type="EMBL" id="AP018929">
    <property type="protein sequence ID" value="BBG24363.1"/>
    <property type="molecule type" value="Genomic_DNA"/>
</dbReference>
<keyword evidence="6" id="KW-0547">Nucleotide-binding</keyword>
<dbReference type="InterPro" id="IPR027417">
    <property type="entry name" value="P-loop_NTPase"/>
</dbReference>
<dbReference type="SUPFAM" id="SSF52540">
    <property type="entry name" value="P-loop containing nucleoside triphosphate hydrolases"/>
    <property type="match status" value="1"/>
</dbReference>
<keyword evidence="6" id="KW-0378">Hydrolase</keyword>
<gene>
    <name evidence="6" type="ORF">IC006_1674</name>
    <name evidence="7" type="ORF">IC007_1652</name>
</gene>
<protein>
    <submittedName>
        <fullName evidence="6">DNA double-strand break repair helicase HerA</fullName>
    </submittedName>
</protein>
<accession>A0A510E3M8</accession>
<organism evidence="6 8">
    <name type="scientific">Sulfuracidifex tepidarius</name>
    <dbReference type="NCBI Taxonomy" id="1294262"/>
    <lineage>
        <taxon>Archaea</taxon>
        <taxon>Thermoproteota</taxon>
        <taxon>Thermoprotei</taxon>
        <taxon>Sulfolobales</taxon>
        <taxon>Sulfolobaceae</taxon>
        <taxon>Sulfuracidifex</taxon>
    </lineage>
</organism>
<evidence type="ECO:0000313" key="6">
    <source>
        <dbReference type="EMBL" id="BBG24363.1"/>
    </source>
</evidence>
<evidence type="ECO:0000313" key="9">
    <source>
        <dbReference type="Proteomes" id="UP000325030"/>
    </source>
</evidence>
<dbReference type="OrthoDB" id="107033at2157"/>
<dbReference type="Pfam" id="PF01935">
    <property type="entry name" value="DUF87"/>
    <property type="match status" value="1"/>
</dbReference>
<sequence length="569" mass="65138">MEITGKLREVRIISRPTADGRGSVSFRSYVIEFPFSRSKFNIGRLLYVPTIEKDKYLLLEIADFQPFHYGMINLDPTIPLGIRNEIMKGVEESWNTEDSTEAWIDVYAYPIGYVMSSSGFTKGYLPPLPGSEVRILGDDSYRKFVCHEGGPSIGKIYGEEMELNVDLRRAIRYHIGVFAFTGSGKSNLSSLLVRKILSNCPDTKVVVFDVSMEYSVLLNDLISMYNSRVITTDRVPKSEQEFKRRFLRSHVWPEEILDLKAKMLENVGKSFNEGKVKQLYVPPQGHIQMAYGDLVEQVRAQAEDKYTAVSLKPIFYSMLAYLDKFMRENKLTREDLVDDRISSLLDDVEKLAKDSHARDNASIFTFISSLRSYISTEVTESDDYDVEKASIEILDNSQGSPRLFVFELPNLDEGRQIVSSLVENIYSRRKRSYSTDPKVLFVIDEAQEFIPYDTRAKGNSETSSATIEKLLRHGRKYYLNALISTQRLAYLNTNVLQQLHTYFISTLPRPYDRQLVAETFGINDSLLDRTLDLESGQWLLVSFKAALPHDVPVFFEAENNLDLLKKNLV</sequence>
<dbReference type="EMBL" id="AP018930">
    <property type="protein sequence ID" value="BBG27121.1"/>
    <property type="molecule type" value="Genomic_DNA"/>
</dbReference>
<proteinExistence type="inferred from homology"/>